<dbReference type="Proteomes" id="UP000652761">
    <property type="component" value="Unassembled WGS sequence"/>
</dbReference>
<dbReference type="PANTHER" id="PTHR20661:SF0">
    <property type="entry name" value="PHOSPHATIDYLINOSITOL-GLYCAN BIOSYNTHESIS CLASS W PROTEIN"/>
    <property type="match status" value="1"/>
</dbReference>
<keyword evidence="4 5" id="KW-0472">Membrane</keyword>
<evidence type="ECO:0000313" key="6">
    <source>
        <dbReference type="EMBL" id="MQM09940.1"/>
    </source>
</evidence>
<proteinExistence type="predicted"/>
<dbReference type="OrthoDB" id="15270at2759"/>
<dbReference type="GO" id="GO:0016020">
    <property type="term" value="C:membrane"/>
    <property type="evidence" value="ECO:0007669"/>
    <property type="project" value="UniProtKB-SubCell"/>
</dbReference>
<accession>A0A843X380</accession>
<evidence type="ECO:0000313" key="7">
    <source>
        <dbReference type="Proteomes" id="UP000652761"/>
    </source>
</evidence>
<reference evidence="6" key="1">
    <citation type="submission" date="2017-07" db="EMBL/GenBank/DDBJ databases">
        <title>Taro Niue Genome Assembly and Annotation.</title>
        <authorList>
            <person name="Atibalentja N."/>
            <person name="Keating K."/>
            <person name="Fields C.J."/>
        </authorList>
    </citation>
    <scope>NUCLEOTIDE SEQUENCE</scope>
    <source>
        <strain evidence="6">Niue_2</strain>
        <tissue evidence="6">Leaf</tissue>
    </source>
</reference>
<dbReference type="InterPro" id="IPR009447">
    <property type="entry name" value="PIGW/GWT1"/>
</dbReference>
<keyword evidence="3 5" id="KW-1133">Transmembrane helix</keyword>
<evidence type="ECO:0000256" key="3">
    <source>
        <dbReference type="ARBA" id="ARBA00022989"/>
    </source>
</evidence>
<organism evidence="6 7">
    <name type="scientific">Colocasia esculenta</name>
    <name type="common">Wild taro</name>
    <name type="synonym">Arum esculentum</name>
    <dbReference type="NCBI Taxonomy" id="4460"/>
    <lineage>
        <taxon>Eukaryota</taxon>
        <taxon>Viridiplantae</taxon>
        <taxon>Streptophyta</taxon>
        <taxon>Embryophyta</taxon>
        <taxon>Tracheophyta</taxon>
        <taxon>Spermatophyta</taxon>
        <taxon>Magnoliopsida</taxon>
        <taxon>Liliopsida</taxon>
        <taxon>Araceae</taxon>
        <taxon>Aroideae</taxon>
        <taxon>Colocasieae</taxon>
        <taxon>Colocasia</taxon>
    </lineage>
</organism>
<sequence>LNSVQTRSPVKMFGTSFSISSFAPVSSHGQPPPKSAGGGWHATGIVILCGVLHPEALGQLPDPARSPRGNLSRFAGSFLLLQTSSSIADPGDASMAHHVPASPNKILKEQFVSNLTGSSMLEIAALSTIVPALVVLRQWSGFCFVADENRAKKDDNVTKDTLIWNWRTYMISLVADYAFTILPILLIFTVFADWAYSSTMTLLFLLLVFFLAKSRTVPFSINDVEGFHASPLKNSLLSYRVCMMVVTCLCILAVDFKIFPRRYAKTETHGTGLVSALPPLGVKVSALDKRKRKGGRLHLATKSPHLSLHVELVSLEGFKRNPNTTHTSTLSKSLWR</sequence>
<dbReference type="EMBL" id="NMUH01004521">
    <property type="protein sequence ID" value="MQM09940.1"/>
    <property type="molecule type" value="Genomic_DNA"/>
</dbReference>
<feature type="non-terminal residue" evidence="6">
    <location>
        <position position="336"/>
    </location>
</feature>
<comment type="subcellular location">
    <subcellularLocation>
        <location evidence="1">Membrane</location>
        <topology evidence="1">Multi-pass membrane protein</topology>
    </subcellularLocation>
</comment>
<dbReference type="AlphaFoldDB" id="A0A843X380"/>
<comment type="caution">
    <text evidence="6">The sequence shown here is derived from an EMBL/GenBank/DDBJ whole genome shotgun (WGS) entry which is preliminary data.</text>
</comment>
<keyword evidence="7" id="KW-1185">Reference proteome</keyword>
<dbReference type="PANTHER" id="PTHR20661">
    <property type="entry name" value="PHOSPHATIDYLINOSITOL-GLYCAN BIOSYNTHESIS CLASS W PROTEIN"/>
    <property type="match status" value="1"/>
</dbReference>
<gene>
    <name evidence="6" type="ORF">Taro_042826</name>
</gene>
<evidence type="ECO:0000256" key="5">
    <source>
        <dbReference type="SAM" id="Phobius"/>
    </source>
</evidence>
<feature type="transmembrane region" description="Helical" evidence="5">
    <location>
        <begin position="194"/>
        <end position="212"/>
    </location>
</feature>
<dbReference type="GO" id="GO:0072659">
    <property type="term" value="P:protein localization to plasma membrane"/>
    <property type="evidence" value="ECO:0007669"/>
    <property type="project" value="TreeGrafter"/>
</dbReference>
<name>A0A843X380_COLES</name>
<feature type="transmembrane region" description="Helical" evidence="5">
    <location>
        <begin position="237"/>
        <end position="259"/>
    </location>
</feature>
<keyword evidence="2 5" id="KW-0812">Transmembrane</keyword>
<evidence type="ECO:0000256" key="4">
    <source>
        <dbReference type="ARBA" id="ARBA00023136"/>
    </source>
</evidence>
<dbReference type="Pfam" id="PF06423">
    <property type="entry name" value="GWT1"/>
    <property type="match status" value="1"/>
</dbReference>
<dbReference type="GO" id="GO:0006506">
    <property type="term" value="P:GPI anchor biosynthetic process"/>
    <property type="evidence" value="ECO:0007669"/>
    <property type="project" value="InterPro"/>
</dbReference>
<evidence type="ECO:0000256" key="2">
    <source>
        <dbReference type="ARBA" id="ARBA00022692"/>
    </source>
</evidence>
<evidence type="ECO:0000256" key="1">
    <source>
        <dbReference type="ARBA" id="ARBA00004141"/>
    </source>
</evidence>
<feature type="transmembrane region" description="Helical" evidence="5">
    <location>
        <begin position="169"/>
        <end position="188"/>
    </location>
</feature>
<dbReference type="GO" id="GO:0005783">
    <property type="term" value="C:endoplasmic reticulum"/>
    <property type="evidence" value="ECO:0007669"/>
    <property type="project" value="TreeGrafter"/>
</dbReference>
<protein>
    <submittedName>
        <fullName evidence="6">Uncharacterized protein</fullName>
    </submittedName>
</protein>
<dbReference type="GO" id="GO:0032216">
    <property type="term" value="F:glucosaminyl-phosphatidylinositol O-acyltransferase activity"/>
    <property type="evidence" value="ECO:0007669"/>
    <property type="project" value="TreeGrafter"/>
</dbReference>